<evidence type="ECO:0000313" key="3">
    <source>
        <dbReference type="Proteomes" id="UP001065549"/>
    </source>
</evidence>
<gene>
    <name evidence="2" type="ORF">OBO34_08110</name>
</gene>
<feature type="domain" description="Smr" evidence="1">
    <location>
        <begin position="17"/>
        <end position="114"/>
    </location>
</feature>
<comment type="caution">
    <text evidence="2">The sequence shown here is derived from an EMBL/GenBank/DDBJ whole genome shotgun (WGS) entry which is preliminary data.</text>
</comment>
<dbReference type="RefSeq" id="WP_148395933.1">
    <property type="nucleotide sequence ID" value="NZ_JAJAGH010000008.1"/>
</dbReference>
<dbReference type="Proteomes" id="UP001065549">
    <property type="component" value="Unassembled WGS sequence"/>
</dbReference>
<dbReference type="Gene3D" id="3.30.1370.110">
    <property type="match status" value="1"/>
</dbReference>
<evidence type="ECO:0000313" key="2">
    <source>
        <dbReference type="EMBL" id="MCU7378318.1"/>
    </source>
</evidence>
<reference evidence="2" key="1">
    <citation type="submission" date="2022-09" db="EMBL/GenBank/DDBJ databases">
        <title>Culturomic study of gut microbiota in children with autism spectrum disorder.</title>
        <authorList>
            <person name="Efimov B.A."/>
            <person name="Chaplin A.V."/>
            <person name="Sokolova S.R."/>
            <person name="Pikina A.P."/>
            <person name="Korzhanova M."/>
            <person name="Belova V."/>
            <person name="Korostin D."/>
        </authorList>
    </citation>
    <scope>NUCLEOTIDE SEQUENCE</scope>
    <source>
        <strain evidence="2">ASD5510</strain>
    </source>
</reference>
<dbReference type="InterPro" id="IPR002625">
    <property type="entry name" value="Smr_dom"/>
</dbReference>
<accession>A0A9J6QVR5</accession>
<protein>
    <submittedName>
        <fullName evidence="2">Smr/MutS family protein</fullName>
    </submittedName>
</protein>
<dbReference type="EMBL" id="JAOSHN010000003">
    <property type="protein sequence ID" value="MCU7378318.1"/>
    <property type="molecule type" value="Genomic_DNA"/>
</dbReference>
<dbReference type="InterPro" id="IPR036063">
    <property type="entry name" value="Smr_dom_sf"/>
</dbReference>
<dbReference type="Pfam" id="PF01713">
    <property type="entry name" value="Smr"/>
    <property type="match status" value="1"/>
</dbReference>
<proteinExistence type="predicted"/>
<sequence>MVMVKVKEINLERGYPTVPQAMRNLVNDLTTAQRSGCKAAVIVHGYGSTGTGGAIKVATKSKLKEPLLRGVIKEAIAGEDWYSKKKVFIDYCPQLRDFSRYIDGNRGITVVLLR</sequence>
<evidence type="ECO:0000259" key="1">
    <source>
        <dbReference type="Pfam" id="PF01713"/>
    </source>
</evidence>
<name>A0A9J6QVR5_9FIRM</name>
<dbReference type="AlphaFoldDB" id="A0A9J6QVR5"/>
<keyword evidence="3" id="KW-1185">Reference proteome</keyword>
<organism evidence="2 3">
    <name type="scientific">Hominibacterium faecale</name>
    <dbReference type="NCBI Taxonomy" id="2839743"/>
    <lineage>
        <taxon>Bacteria</taxon>
        <taxon>Bacillati</taxon>
        <taxon>Bacillota</taxon>
        <taxon>Clostridia</taxon>
        <taxon>Peptostreptococcales</taxon>
        <taxon>Anaerovoracaceae</taxon>
        <taxon>Hominibacterium</taxon>
    </lineage>
</organism>